<dbReference type="OrthoDB" id="9798978at2"/>
<evidence type="ECO:0000259" key="7">
    <source>
        <dbReference type="Pfam" id="PF05681"/>
    </source>
</evidence>
<dbReference type="EMBL" id="RYFI01000005">
    <property type="protein sequence ID" value="RXF74167.1"/>
    <property type="molecule type" value="Genomic_DNA"/>
</dbReference>
<dbReference type="EC" id="4.2.1.2" evidence="8"/>
<dbReference type="InterPro" id="IPR004646">
    <property type="entry name" value="Fe-S_hydro-lyase_TtdA-typ_cat"/>
</dbReference>
<dbReference type="GO" id="GO:0051539">
    <property type="term" value="F:4 iron, 4 sulfur cluster binding"/>
    <property type="evidence" value="ECO:0007669"/>
    <property type="project" value="UniProtKB-KW"/>
</dbReference>
<comment type="caution">
    <text evidence="8">The sequence shown here is derived from an EMBL/GenBank/DDBJ whole genome shotgun (WGS) entry which is preliminary data.</text>
</comment>
<evidence type="ECO:0000256" key="4">
    <source>
        <dbReference type="ARBA" id="ARBA00023004"/>
    </source>
</evidence>
<gene>
    <name evidence="8" type="ORF">EK403_07300</name>
</gene>
<evidence type="ECO:0000256" key="1">
    <source>
        <dbReference type="ARBA" id="ARBA00008876"/>
    </source>
</evidence>
<keyword evidence="5" id="KW-0411">Iron-sulfur</keyword>
<dbReference type="InterPro" id="IPR051208">
    <property type="entry name" value="Class-I_Fumarase/Tartrate_DH"/>
</dbReference>
<evidence type="ECO:0000256" key="6">
    <source>
        <dbReference type="ARBA" id="ARBA00023239"/>
    </source>
</evidence>
<dbReference type="NCBIfam" id="NF004885">
    <property type="entry name" value="PRK06246.1"/>
    <property type="match status" value="1"/>
</dbReference>
<keyword evidence="2" id="KW-0004">4Fe-4S</keyword>
<dbReference type="RefSeq" id="WP_128776843.1">
    <property type="nucleotide sequence ID" value="NZ_RYFI01000005.1"/>
</dbReference>
<evidence type="ECO:0000256" key="2">
    <source>
        <dbReference type="ARBA" id="ARBA00022485"/>
    </source>
</evidence>
<dbReference type="NCBIfam" id="TIGR00722">
    <property type="entry name" value="ttdA_fumA_fumB"/>
    <property type="match status" value="1"/>
</dbReference>
<keyword evidence="4" id="KW-0408">Iron</keyword>
<comment type="similarity">
    <text evidence="1">Belongs to the class-I fumarase family.</text>
</comment>
<evidence type="ECO:0000256" key="3">
    <source>
        <dbReference type="ARBA" id="ARBA00022723"/>
    </source>
</evidence>
<dbReference type="GO" id="GO:0004333">
    <property type="term" value="F:fumarate hydratase activity"/>
    <property type="evidence" value="ECO:0007669"/>
    <property type="project" value="UniProtKB-EC"/>
</dbReference>
<evidence type="ECO:0000313" key="8">
    <source>
        <dbReference type="EMBL" id="RXF74167.1"/>
    </source>
</evidence>
<evidence type="ECO:0000313" key="9">
    <source>
        <dbReference type="Proteomes" id="UP000289708"/>
    </source>
</evidence>
<dbReference type="PANTHER" id="PTHR30389:SF17">
    <property type="entry name" value="L(+)-TARTRATE DEHYDRATASE SUBUNIT ALPHA-RELATED"/>
    <property type="match status" value="1"/>
</dbReference>
<protein>
    <submittedName>
        <fullName evidence="8">Fumarate hydratase</fullName>
        <ecNumber evidence="8">4.2.1.2</ecNumber>
    </submittedName>
</protein>
<name>A0A4Q0MK88_9HYPH</name>
<dbReference type="Pfam" id="PF05681">
    <property type="entry name" value="Fumerase"/>
    <property type="match status" value="1"/>
</dbReference>
<accession>A0A4Q0MK88</accession>
<keyword evidence="6 8" id="KW-0456">Lyase</keyword>
<sequence length="290" mass="30956">MKLDMDEVERLSADLYVRALKILPPDVKAGFKELVDAETGETARAALGVMVENVQVAERTNNILCQDTGIPIYNVTIGRGVDFDGADLKQAIRRGCERSTRENSLRSSVVHPITRKNDQTSCGVRVPIIHVDFDERDETVAIEMIPKGSGSENGSFLQMLLPSQGIAAAKRFVIDRVIELGGRVCPPTIVGVGLGGTSDLCMHLAKIAATRPLKTVCPDPEGARIEAELSRAVNELGVGPQGLGGRSTSFAVHVEIAATHITQNPVAVNIQCHSARRATATITPGGIAFS</sequence>
<keyword evidence="3" id="KW-0479">Metal-binding</keyword>
<organism evidence="8 9">
    <name type="scientific">Hansschlegelia zhihuaiae</name>
    <dbReference type="NCBI Taxonomy" id="405005"/>
    <lineage>
        <taxon>Bacteria</taxon>
        <taxon>Pseudomonadati</taxon>
        <taxon>Pseudomonadota</taxon>
        <taxon>Alphaproteobacteria</taxon>
        <taxon>Hyphomicrobiales</taxon>
        <taxon>Methylopilaceae</taxon>
        <taxon>Hansschlegelia</taxon>
    </lineage>
</organism>
<feature type="domain" description="Fe-S hydro-lyase tartrate dehydratase alpha-type catalytic" evidence="7">
    <location>
        <begin position="12"/>
        <end position="280"/>
    </location>
</feature>
<dbReference type="AlphaFoldDB" id="A0A4Q0MK88"/>
<proteinExistence type="inferred from homology"/>
<dbReference type="GO" id="GO:0046872">
    <property type="term" value="F:metal ion binding"/>
    <property type="evidence" value="ECO:0007669"/>
    <property type="project" value="UniProtKB-KW"/>
</dbReference>
<dbReference type="PANTHER" id="PTHR30389">
    <property type="entry name" value="FUMARATE HYDRATASE-RELATED"/>
    <property type="match status" value="1"/>
</dbReference>
<keyword evidence="9" id="KW-1185">Reference proteome</keyword>
<dbReference type="Proteomes" id="UP000289708">
    <property type="component" value="Unassembled WGS sequence"/>
</dbReference>
<evidence type="ECO:0000256" key="5">
    <source>
        <dbReference type="ARBA" id="ARBA00023014"/>
    </source>
</evidence>
<reference evidence="8 9" key="1">
    <citation type="submission" date="2018-12" db="EMBL/GenBank/DDBJ databases">
        <title>bacterium Hansschlegelia zhihuaiae S113.</title>
        <authorList>
            <person name="He J."/>
        </authorList>
    </citation>
    <scope>NUCLEOTIDE SEQUENCE [LARGE SCALE GENOMIC DNA]</scope>
    <source>
        <strain evidence="8 9">S 113</strain>
    </source>
</reference>